<sequence>MRFIRENIKDRKAAKKGFTLIELMIVTALIGIIASIQVIIISKYMRIHRQEINESREYFYVNEAFMIIENQINNAKYAEISDNRITIKRYDGKGCDYIRKDRDSDIIISYGAVYSPTTNNIFKNAKEFIVEEKGRVLYITIETRKGKVYKRCLGLERGKAKKDLS</sequence>
<keyword evidence="1" id="KW-0812">Transmembrane</keyword>
<dbReference type="SUPFAM" id="SSF54523">
    <property type="entry name" value="Pili subunits"/>
    <property type="match status" value="1"/>
</dbReference>
<reference evidence="2" key="1">
    <citation type="submission" date="2020-12" db="EMBL/GenBank/DDBJ databases">
        <title>Clostridium thailandense sp. nov., a novel acetogenic bacterium isolated from peat land soil in Thailand.</title>
        <authorList>
            <person name="Chaikitkaew S."/>
            <person name="Birkeland N.K."/>
        </authorList>
    </citation>
    <scope>NUCLEOTIDE SEQUENCE</scope>
    <source>
        <strain evidence="2">DSM 17425</strain>
    </source>
</reference>
<dbReference type="RefSeq" id="WP_211142529.1">
    <property type="nucleotide sequence ID" value="NZ_JAEEGB010000010.1"/>
</dbReference>
<gene>
    <name evidence="2" type="ORF">I6U51_10125</name>
</gene>
<accession>A0A934M4Y3</accession>
<evidence type="ECO:0000313" key="2">
    <source>
        <dbReference type="EMBL" id="MBI6873058.1"/>
    </source>
</evidence>
<dbReference type="InterPro" id="IPR045584">
    <property type="entry name" value="Pilin-like"/>
</dbReference>
<dbReference type="Pfam" id="PF07963">
    <property type="entry name" value="N_methyl"/>
    <property type="match status" value="1"/>
</dbReference>
<feature type="transmembrane region" description="Helical" evidence="1">
    <location>
        <begin position="20"/>
        <end position="40"/>
    </location>
</feature>
<evidence type="ECO:0000256" key="1">
    <source>
        <dbReference type="SAM" id="Phobius"/>
    </source>
</evidence>
<keyword evidence="1" id="KW-1133">Transmembrane helix</keyword>
<organism evidence="2 3">
    <name type="scientific">Clostridium aciditolerans</name>
    <dbReference type="NCBI Taxonomy" id="339861"/>
    <lineage>
        <taxon>Bacteria</taxon>
        <taxon>Bacillati</taxon>
        <taxon>Bacillota</taxon>
        <taxon>Clostridia</taxon>
        <taxon>Eubacteriales</taxon>
        <taxon>Clostridiaceae</taxon>
        <taxon>Clostridium</taxon>
    </lineage>
</organism>
<dbReference type="Proteomes" id="UP000622687">
    <property type="component" value="Unassembled WGS sequence"/>
</dbReference>
<dbReference type="InterPro" id="IPR012902">
    <property type="entry name" value="N_methyl_site"/>
</dbReference>
<protein>
    <submittedName>
        <fullName evidence="2">Prepilin-type N-terminal cleavage/methylation domain-containing protein</fullName>
    </submittedName>
</protein>
<keyword evidence="1" id="KW-0472">Membrane</keyword>
<dbReference type="Gene3D" id="3.30.700.10">
    <property type="entry name" value="Glycoprotein, Type 4 Pilin"/>
    <property type="match status" value="1"/>
</dbReference>
<dbReference type="EMBL" id="JAEEGB010000010">
    <property type="protein sequence ID" value="MBI6873058.1"/>
    <property type="molecule type" value="Genomic_DNA"/>
</dbReference>
<dbReference type="AlphaFoldDB" id="A0A934M4Y3"/>
<keyword evidence="3" id="KW-1185">Reference proteome</keyword>
<name>A0A934M4Y3_9CLOT</name>
<comment type="caution">
    <text evidence="2">The sequence shown here is derived from an EMBL/GenBank/DDBJ whole genome shotgun (WGS) entry which is preliminary data.</text>
</comment>
<dbReference type="NCBIfam" id="TIGR02532">
    <property type="entry name" value="IV_pilin_GFxxxE"/>
    <property type="match status" value="1"/>
</dbReference>
<evidence type="ECO:0000313" key="3">
    <source>
        <dbReference type="Proteomes" id="UP000622687"/>
    </source>
</evidence>
<proteinExistence type="predicted"/>